<dbReference type="OrthoDB" id="10069295at2759"/>
<dbReference type="Proteomes" id="UP000714275">
    <property type="component" value="Unassembled WGS sequence"/>
</dbReference>
<evidence type="ECO:0000313" key="1">
    <source>
        <dbReference type="EMBL" id="KAG1781694.1"/>
    </source>
</evidence>
<dbReference type="SUPFAM" id="SSF53335">
    <property type="entry name" value="S-adenosyl-L-methionine-dependent methyltransferases"/>
    <property type="match status" value="1"/>
</dbReference>
<dbReference type="AlphaFoldDB" id="A0A9P7D6Y0"/>
<dbReference type="EMBL" id="JABBWD010000005">
    <property type="protein sequence ID" value="KAG1781694.1"/>
    <property type="molecule type" value="Genomic_DNA"/>
</dbReference>
<evidence type="ECO:0000313" key="2">
    <source>
        <dbReference type="Proteomes" id="UP000714275"/>
    </source>
</evidence>
<accession>A0A9P7D6Y0</accession>
<reference evidence="1" key="1">
    <citation type="journal article" date="2020" name="New Phytol.">
        <title>Comparative genomics reveals dynamic genome evolution in host specialist ectomycorrhizal fungi.</title>
        <authorList>
            <person name="Lofgren L.A."/>
            <person name="Nguyen N.H."/>
            <person name="Vilgalys R."/>
            <person name="Ruytinx J."/>
            <person name="Liao H.L."/>
            <person name="Branco S."/>
            <person name="Kuo A."/>
            <person name="LaButti K."/>
            <person name="Lipzen A."/>
            <person name="Andreopoulos W."/>
            <person name="Pangilinan J."/>
            <person name="Riley R."/>
            <person name="Hundley H."/>
            <person name="Na H."/>
            <person name="Barry K."/>
            <person name="Grigoriev I.V."/>
            <person name="Stajich J.E."/>
            <person name="Kennedy P.G."/>
        </authorList>
    </citation>
    <scope>NUCLEOTIDE SEQUENCE</scope>
    <source>
        <strain evidence="1">DOB743</strain>
    </source>
</reference>
<comment type="caution">
    <text evidence="1">The sequence shown here is derived from an EMBL/GenBank/DDBJ whole genome shotgun (WGS) entry which is preliminary data.</text>
</comment>
<sequence>QHAPLRPDMSFLEVGNGNGALLFALAERRGEACYPIHRLLGIDGTVQPCSISGSLSECCSYYI</sequence>
<feature type="non-terminal residue" evidence="1">
    <location>
        <position position="1"/>
    </location>
</feature>
<dbReference type="InterPro" id="IPR029063">
    <property type="entry name" value="SAM-dependent_MTases_sf"/>
</dbReference>
<organism evidence="1 2">
    <name type="scientific">Suillus placidus</name>
    <dbReference type="NCBI Taxonomy" id="48579"/>
    <lineage>
        <taxon>Eukaryota</taxon>
        <taxon>Fungi</taxon>
        <taxon>Dikarya</taxon>
        <taxon>Basidiomycota</taxon>
        <taxon>Agaricomycotina</taxon>
        <taxon>Agaricomycetes</taxon>
        <taxon>Agaricomycetidae</taxon>
        <taxon>Boletales</taxon>
        <taxon>Suillineae</taxon>
        <taxon>Suillaceae</taxon>
        <taxon>Suillus</taxon>
    </lineage>
</organism>
<protein>
    <submittedName>
        <fullName evidence="1">Uncharacterized protein</fullName>
    </submittedName>
</protein>
<proteinExistence type="predicted"/>
<name>A0A9P7D6Y0_9AGAM</name>
<gene>
    <name evidence="1" type="ORF">EV702DRAFT_962497</name>
</gene>
<keyword evidence="2" id="KW-1185">Reference proteome</keyword>